<comment type="caution">
    <text evidence="1">The sequence shown here is derived from an EMBL/GenBank/DDBJ whole genome shotgun (WGS) entry which is preliminary data.</text>
</comment>
<sequence length="145" mass="17730">MKTKIRECFGLLVFVLTMLSLTSCEVEIDSWYDNDDYSEVYYRKTHELCSRTWQESWEQDGKYYTQRLDFYENRTGKDYIRVEYRDGCVTEDIYYFDWNWDNNTQTCIRMKYGPDDVSYFERIWMSDNTLSGLLDGTEVYFKGRY</sequence>
<dbReference type="OrthoDB" id="1048476at2"/>
<dbReference type="Proteomes" id="UP000017831">
    <property type="component" value="Unassembled WGS sequence"/>
</dbReference>
<organism evidence="1 2">
    <name type="scientific">Phocaeicola massiliensis B84634 = Timone 84634 = DSM 17679 = JCM 13223</name>
    <dbReference type="NCBI Taxonomy" id="1121098"/>
    <lineage>
        <taxon>Bacteria</taxon>
        <taxon>Pseudomonadati</taxon>
        <taxon>Bacteroidota</taxon>
        <taxon>Bacteroidia</taxon>
        <taxon>Bacteroidales</taxon>
        <taxon>Bacteroidaceae</taxon>
        <taxon>Phocaeicola</taxon>
    </lineage>
</organism>
<proteinExistence type="predicted"/>
<dbReference type="PATRIC" id="fig|1121098.3.peg.1081"/>
<gene>
    <name evidence="1" type="ORF">HMPREF1534_01062</name>
</gene>
<evidence type="ECO:0000313" key="1">
    <source>
        <dbReference type="EMBL" id="EOA56871.1"/>
    </source>
</evidence>
<name>U6RM82_9BACT</name>
<evidence type="ECO:0008006" key="3">
    <source>
        <dbReference type="Google" id="ProtNLM"/>
    </source>
</evidence>
<keyword evidence="2" id="KW-1185">Reference proteome</keyword>
<reference evidence="1 2" key="1">
    <citation type="submission" date="2013-04" db="EMBL/GenBank/DDBJ databases">
        <title>The Genome Sequence of Bacteroides massiliensis DSM 17679.</title>
        <authorList>
            <consortium name="The Broad Institute Genomics Platform"/>
            <person name="Earl A."/>
            <person name="Ward D."/>
            <person name="Feldgarden M."/>
            <person name="Gevers D."/>
            <person name="Martens E."/>
            <person name="Fenner L."/>
            <person name="Roux V."/>
            <person name="Mallet M.N."/>
            <person name="Raoult D."/>
            <person name="Walker B."/>
            <person name="Young S."/>
            <person name="Zeng Q."/>
            <person name="Gargeya S."/>
            <person name="Fitzgerald M."/>
            <person name="Haas B."/>
            <person name="Abouelleil A."/>
            <person name="Allen A.W."/>
            <person name="Alvarado L."/>
            <person name="Arachchi H.M."/>
            <person name="Berlin A.M."/>
            <person name="Chapman S.B."/>
            <person name="Gainer-Dewar J."/>
            <person name="Goldberg J."/>
            <person name="Griggs A."/>
            <person name="Gujja S."/>
            <person name="Hansen M."/>
            <person name="Howarth C."/>
            <person name="Imamovic A."/>
            <person name="Ireland A."/>
            <person name="Larimer J."/>
            <person name="McCowan C."/>
            <person name="Murphy C."/>
            <person name="Pearson M."/>
            <person name="Poon T.W."/>
            <person name="Priest M."/>
            <person name="Roberts A."/>
            <person name="Saif S."/>
            <person name="Shea T."/>
            <person name="Sisk P."/>
            <person name="Sykes S."/>
            <person name="Wortman J."/>
            <person name="Nusbaum C."/>
            <person name="Birren B."/>
        </authorList>
    </citation>
    <scope>NUCLEOTIDE SEQUENCE [LARGE SCALE GENOMIC DNA]</scope>
    <source>
        <strain evidence="2">B84634 / Timone 84634 / DSM 17679 / JCM 13223</strain>
    </source>
</reference>
<protein>
    <recommendedName>
        <fullName evidence="3">Lipoprotein</fullName>
    </recommendedName>
</protein>
<dbReference type="AlphaFoldDB" id="U6RM82"/>
<accession>U6RM82</accession>
<dbReference type="PROSITE" id="PS51257">
    <property type="entry name" value="PROKAR_LIPOPROTEIN"/>
    <property type="match status" value="1"/>
</dbReference>
<dbReference type="GeneID" id="60062909"/>
<evidence type="ECO:0000313" key="2">
    <source>
        <dbReference type="Proteomes" id="UP000017831"/>
    </source>
</evidence>
<dbReference type="EMBL" id="AQHY01000010">
    <property type="protein sequence ID" value="EOA56871.1"/>
    <property type="molecule type" value="Genomic_DNA"/>
</dbReference>
<dbReference type="HOGENOM" id="CLU_147176_0_0_10"/>
<dbReference type="eggNOG" id="ENOG5034AQQ">
    <property type="taxonomic scope" value="Bacteria"/>
</dbReference>
<dbReference type="RefSeq" id="WP_005938071.1">
    <property type="nucleotide sequence ID" value="NZ_KB890327.1"/>
</dbReference>